<feature type="compositionally biased region" description="Basic and acidic residues" evidence="1">
    <location>
        <begin position="116"/>
        <end position="140"/>
    </location>
</feature>
<reference evidence="4 5" key="1">
    <citation type="submission" date="2018-12" db="EMBL/GenBank/DDBJ databases">
        <authorList>
            <consortium name="Pathogen Informatics"/>
        </authorList>
    </citation>
    <scope>NUCLEOTIDE SEQUENCE [LARGE SCALE GENOMIC DNA]</scope>
    <source>
        <strain evidence="4 5">NCTC11432</strain>
    </source>
</reference>
<dbReference type="Pfam" id="PF13351">
    <property type="entry name" value="DUF4099"/>
    <property type="match status" value="1"/>
</dbReference>
<feature type="region of interest" description="Disordered" evidence="1">
    <location>
        <begin position="350"/>
        <end position="369"/>
    </location>
</feature>
<evidence type="ECO:0000313" key="5">
    <source>
        <dbReference type="Proteomes" id="UP000279227"/>
    </source>
</evidence>
<evidence type="ECO:0008006" key="6">
    <source>
        <dbReference type="Google" id="ProtNLM"/>
    </source>
</evidence>
<feature type="domain" description="DUF3945" evidence="2">
    <location>
        <begin position="373"/>
        <end position="420"/>
    </location>
</feature>
<dbReference type="AlphaFoldDB" id="A0A448AY38"/>
<accession>A0A448AY38</accession>
<evidence type="ECO:0000259" key="3">
    <source>
        <dbReference type="Pfam" id="PF13351"/>
    </source>
</evidence>
<feature type="domain" description="DUF3945" evidence="2">
    <location>
        <begin position="296"/>
        <end position="349"/>
    </location>
</feature>
<feature type="compositionally biased region" description="Low complexity" evidence="1">
    <location>
        <begin position="350"/>
        <end position="364"/>
    </location>
</feature>
<feature type="domain" description="DUF4099" evidence="3">
    <location>
        <begin position="156"/>
        <end position="237"/>
    </location>
</feature>
<dbReference type="InterPro" id="IPR025343">
    <property type="entry name" value="DUF4099"/>
</dbReference>
<evidence type="ECO:0000313" key="4">
    <source>
        <dbReference type="EMBL" id="VEE05175.1"/>
    </source>
</evidence>
<dbReference type="RefSeq" id="WP_002979403.1">
    <property type="nucleotide sequence ID" value="NZ_CP068486.1"/>
</dbReference>
<feature type="compositionally biased region" description="Basic and acidic residues" evidence="1">
    <location>
        <begin position="428"/>
        <end position="437"/>
    </location>
</feature>
<dbReference type="KEGG" id="cgle:NCTC11432_00754"/>
<dbReference type="STRING" id="525257.HMPREF0204_13724"/>
<dbReference type="Pfam" id="PF13101">
    <property type="entry name" value="DUF3945"/>
    <property type="match status" value="2"/>
</dbReference>
<feature type="compositionally biased region" description="Basic residues" evidence="1">
    <location>
        <begin position="478"/>
        <end position="488"/>
    </location>
</feature>
<evidence type="ECO:0000259" key="2">
    <source>
        <dbReference type="Pfam" id="PF13101"/>
    </source>
</evidence>
<evidence type="ECO:0000256" key="1">
    <source>
        <dbReference type="SAM" id="MobiDB-lite"/>
    </source>
</evidence>
<organism evidence="4 5">
    <name type="scientific">Chryseobacterium gleum</name>
    <name type="common">Flavobacterium gleum</name>
    <dbReference type="NCBI Taxonomy" id="250"/>
    <lineage>
        <taxon>Bacteria</taxon>
        <taxon>Pseudomonadati</taxon>
        <taxon>Bacteroidota</taxon>
        <taxon>Flavobacteriia</taxon>
        <taxon>Flavobacteriales</taxon>
        <taxon>Weeksellaceae</taxon>
        <taxon>Chryseobacterium group</taxon>
        <taxon>Chryseobacterium</taxon>
    </lineage>
</organism>
<sequence length="488" mass="56308">MSEETLNQQEAPEQVAQEIPEQLSDVLLVLDKEKMKIQAVKGIDKDGNLETVDPTKKNQSDFLRVDKHGDFISNFFSNFWRQLKNPTPFAFFKVDANEAVEKAKQFQKQVDTPTPEGKKEMEKHEVKNEPKEEQKQENQKDMATSQTTQEKSEYRFQPEQVDWQTMNNFGVSKEYLEKRNLLEPLLKGYKTPELLNVSVNFGGVAVRTDARLQLRNNENGETVVMVHGVRNAPELNREFFGHKFTDEDKKNLLETGNMGRIVDLKYKTGNTIPSIIQVDKLTNELVSVPSSFIRVPDKIGDRELTEAEKQTVQEGKPLRLEGLISEKGTPYNVTVQYNIDTYRLDFNFDNSQSNKQAQNNQQSQEPNPLTEFRGKELNEEQRNKLKDGQSVFIELTDKKNQPYNGYITLNKQTDKLFFEFPDKYKERVQASEAHKTQTEVNSKGKTNEATKNINEPLQKGQQRPKNEKQQEQQNKPKAPAKSRSRKVS</sequence>
<dbReference type="GeneID" id="93022084"/>
<dbReference type="Proteomes" id="UP000279227">
    <property type="component" value="Chromosome"/>
</dbReference>
<feature type="region of interest" description="Disordered" evidence="1">
    <location>
        <begin position="428"/>
        <end position="488"/>
    </location>
</feature>
<feature type="region of interest" description="Disordered" evidence="1">
    <location>
        <begin position="104"/>
        <end position="155"/>
    </location>
</feature>
<gene>
    <name evidence="4" type="ORF">NCTC11432_00754</name>
</gene>
<name>A0A448AY38_CHRGE</name>
<dbReference type="EMBL" id="LR134289">
    <property type="protein sequence ID" value="VEE05175.1"/>
    <property type="molecule type" value="Genomic_DNA"/>
</dbReference>
<feature type="compositionally biased region" description="Polar residues" evidence="1">
    <location>
        <begin position="438"/>
        <end position="455"/>
    </location>
</feature>
<proteinExistence type="predicted"/>
<protein>
    <recommendedName>
        <fullName evidence="6">DUF3945 domain-containing protein</fullName>
    </recommendedName>
</protein>
<dbReference type="OrthoDB" id="1081890at2"/>
<dbReference type="InterPro" id="IPR025222">
    <property type="entry name" value="DUF3945"/>
</dbReference>